<accession>A0ABS2D3Z1</accession>
<keyword evidence="6 8" id="KW-0998">Cell outer membrane</keyword>
<comment type="subcellular location">
    <subcellularLocation>
        <location evidence="1">Cell outer membrane</location>
        <topology evidence="1">Lipid-anchor</topology>
    </subcellularLocation>
</comment>
<protein>
    <recommendedName>
        <fullName evidence="8">Lipoprotein</fullName>
    </recommendedName>
</protein>
<dbReference type="PRINTS" id="PR01338">
    <property type="entry name" value="TYPE3OMKPROT"/>
</dbReference>
<keyword evidence="8" id="KW-0812">Transmembrane</keyword>
<dbReference type="PANTHER" id="PTHR30046">
    <property type="entry name" value="FLAGELLAR M-RING PROTEIN"/>
    <property type="match status" value="1"/>
</dbReference>
<keyword evidence="3 8" id="KW-0732">Signal</keyword>
<gene>
    <name evidence="10" type="primary">sctJ</name>
    <name evidence="10" type="ORF">ILT43_02790</name>
</gene>
<dbReference type="Pfam" id="PF01514">
    <property type="entry name" value="YscJ_FliF"/>
    <property type="match status" value="1"/>
</dbReference>
<evidence type="ECO:0000256" key="8">
    <source>
        <dbReference type="RuleBase" id="RU364102"/>
    </source>
</evidence>
<dbReference type="InterPro" id="IPR003282">
    <property type="entry name" value="T3SS_SctJ"/>
</dbReference>
<evidence type="ECO:0000256" key="1">
    <source>
        <dbReference type="ARBA" id="ARBA00004459"/>
    </source>
</evidence>
<evidence type="ECO:0000313" key="11">
    <source>
        <dbReference type="Proteomes" id="UP000763641"/>
    </source>
</evidence>
<evidence type="ECO:0000256" key="5">
    <source>
        <dbReference type="ARBA" id="ARBA00023139"/>
    </source>
</evidence>
<dbReference type="InterPro" id="IPR006182">
    <property type="entry name" value="FliF_N_dom"/>
</dbReference>
<dbReference type="Gene3D" id="3.30.300.30">
    <property type="match status" value="1"/>
</dbReference>
<evidence type="ECO:0000313" key="10">
    <source>
        <dbReference type="EMBL" id="MBM6575283.1"/>
    </source>
</evidence>
<evidence type="ECO:0000256" key="2">
    <source>
        <dbReference type="ARBA" id="ARBA00009509"/>
    </source>
</evidence>
<dbReference type="PANTHER" id="PTHR30046:SF2">
    <property type="entry name" value="YOP PROTEINS TRANSLOCATION LIPOPROTEIN J"/>
    <property type="match status" value="1"/>
</dbReference>
<feature type="transmembrane region" description="Helical" evidence="8">
    <location>
        <begin position="196"/>
        <end position="216"/>
    </location>
</feature>
<sequence>MLLAACGQTELYSKLSESQANEMIAVLQTAGIDASKTEVAEKGWTLSTAQGDFAQAVKILHTQGYPREEFASLGTVFKKEGFVSSPTEERARLQWGLSQELSRTVSEIDGVVQARVHVALADDDRLGDRKRPASAAVFIKYRPGANMDAQVGKVKAMVVNAVEGLSYEKVSVSTFPAQPLPIAARAPADNMVRGSIAALAVPIVLLVAAFFGYPGFRRWQQRRRIAAALPPVER</sequence>
<evidence type="ECO:0000256" key="6">
    <source>
        <dbReference type="ARBA" id="ARBA00023237"/>
    </source>
</evidence>
<proteinExistence type="inferred from homology"/>
<evidence type="ECO:0000256" key="3">
    <source>
        <dbReference type="ARBA" id="ARBA00022729"/>
    </source>
</evidence>
<dbReference type="InterPro" id="IPR045851">
    <property type="entry name" value="AMP-bd_C_sf"/>
</dbReference>
<organism evidence="10 11">
    <name type="scientific">Sphingomonas longa</name>
    <dbReference type="NCBI Taxonomy" id="2778730"/>
    <lineage>
        <taxon>Bacteria</taxon>
        <taxon>Pseudomonadati</taxon>
        <taxon>Pseudomonadota</taxon>
        <taxon>Alphaproteobacteria</taxon>
        <taxon>Sphingomonadales</taxon>
        <taxon>Sphingomonadaceae</taxon>
        <taxon>Sphingomonas</taxon>
    </lineage>
</organism>
<dbReference type="NCBIfam" id="TIGR02544">
    <property type="entry name" value="III_secr_YscJ"/>
    <property type="match status" value="1"/>
</dbReference>
<dbReference type="Gene3D" id="3.30.70.1530">
    <property type="entry name" value="Hypothetical protein rpa1041"/>
    <property type="match status" value="1"/>
</dbReference>
<dbReference type="InterPro" id="IPR043427">
    <property type="entry name" value="YscJ/FliF"/>
</dbReference>
<keyword evidence="7 8" id="KW-0449">Lipoprotein</keyword>
<evidence type="ECO:0000256" key="7">
    <source>
        <dbReference type="ARBA" id="ARBA00023288"/>
    </source>
</evidence>
<reference evidence="10 11" key="1">
    <citation type="submission" date="2020-12" db="EMBL/GenBank/DDBJ databases">
        <title>Sphingomonas sp.</title>
        <authorList>
            <person name="Kim M.K."/>
        </authorList>
    </citation>
    <scope>NUCLEOTIDE SEQUENCE [LARGE SCALE GENOMIC DNA]</scope>
    <source>
        <strain evidence="10 11">BT552</strain>
    </source>
</reference>
<keyword evidence="4 8" id="KW-0472">Membrane</keyword>
<name>A0ABS2D3Z1_9SPHN</name>
<comment type="similarity">
    <text evidence="2 8">Belongs to the YscJ lipoprotein family.</text>
</comment>
<keyword evidence="5 8" id="KW-0564">Palmitate</keyword>
<keyword evidence="11" id="KW-1185">Reference proteome</keyword>
<dbReference type="Proteomes" id="UP000763641">
    <property type="component" value="Unassembled WGS sequence"/>
</dbReference>
<evidence type="ECO:0000256" key="4">
    <source>
        <dbReference type="ARBA" id="ARBA00023136"/>
    </source>
</evidence>
<comment type="caution">
    <text evidence="10">The sequence shown here is derived from an EMBL/GenBank/DDBJ whole genome shotgun (WGS) entry which is preliminary data.</text>
</comment>
<evidence type="ECO:0000259" key="9">
    <source>
        <dbReference type="Pfam" id="PF01514"/>
    </source>
</evidence>
<dbReference type="EMBL" id="JAFEMC010000001">
    <property type="protein sequence ID" value="MBM6575283.1"/>
    <property type="molecule type" value="Genomic_DNA"/>
</dbReference>
<keyword evidence="8" id="KW-1133">Transmembrane helix</keyword>
<feature type="domain" description="Flagellar M-ring N-terminal" evidence="9">
    <location>
        <begin position="9"/>
        <end position="172"/>
    </location>
</feature>